<evidence type="ECO:0000313" key="2">
    <source>
        <dbReference type="EMBL" id="KAK1452286.1"/>
    </source>
</evidence>
<dbReference type="Proteomes" id="UP001239795">
    <property type="component" value="Unassembled WGS sequence"/>
</dbReference>
<sequence length="63" mass="6685">MGRGLQGQTGSGQRPPAPSLSFSLAVDHFQRLSVSGTYPPRPRVGARATPVTGEMIRTAPPWP</sequence>
<dbReference type="EMBL" id="MLGG01000046">
    <property type="protein sequence ID" value="KAK1452286.1"/>
    <property type="molecule type" value="Genomic_DNA"/>
</dbReference>
<gene>
    <name evidence="2" type="ORF">CMEL01_06860</name>
</gene>
<comment type="caution">
    <text evidence="2">The sequence shown here is derived from an EMBL/GenBank/DDBJ whole genome shotgun (WGS) entry which is preliminary data.</text>
</comment>
<dbReference type="AlphaFoldDB" id="A0AAI9U5Z7"/>
<feature type="region of interest" description="Disordered" evidence="1">
    <location>
        <begin position="1"/>
        <end position="20"/>
    </location>
</feature>
<proteinExistence type="predicted"/>
<accession>A0AAI9U5Z7</accession>
<feature type="compositionally biased region" description="Gly residues" evidence="1">
    <location>
        <begin position="1"/>
        <end position="10"/>
    </location>
</feature>
<feature type="region of interest" description="Disordered" evidence="1">
    <location>
        <begin position="35"/>
        <end position="63"/>
    </location>
</feature>
<reference evidence="2 3" key="1">
    <citation type="submission" date="2016-10" db="EMBL/GenBank/DDBJ databases">
        <title>The genome sequence of Colletotrichum fioriniae PJ7.</title>
        <authorList>
            <person name="Baroncelli R."/>
        </authorList>
    </citation>
    <scope>NUCLEOTIDE SEQUENCE [LARGE SCALE GENOMIC DNA]</scope>
    <source>
        <strain evidence="2">Col 31</strain>
    </source>
</reference>
<evidence type="ECO:0000256" key="1">
    <source>
        <dbReference type="SAM" id="MobiDB-lite"/>
    </source>
</evidence>
<keyword evidence="3" id="KW-1185">Reference proteome</keyword>
<evidence type="ECO:0000313" key="3">
    <source>
        <dbReference type="Proteomes" id="UP001239795"/>
    </source>
</evidence>
<protein>
    <submittedName>
        <fullName evidence="2">Uncharacterized protein</fullName>
    </submittedName>
</protein>
<organism evidence="2 3">
    <name type="scientific">Colletotrichum melonis</name>
    <dbReference type="NCBI Taxonomy" id="1209925"/>
    <lineage>
        <taxon>Eukaryota</taxon>
        <taxon>Fungi</taxon>
        <taxon>Dikarya</taxon>
        <taxon>Ascomycota</taxon>
        <taxon>Pezizomycotina</taxon>
        <taxon>Sordariomycetes</taxon>
        <taxon>Hypocreomycetidae</taxon>
        <taxon>Glomerellales</taxon>
        <taxon>Glomerellaceae</taxon>
        <taxon>Colletotrichum</taxon>
        <taxon>Colletotrichum acutatum species complex</taxon>
    </lineage>
</organism>
<name>A0AAI9U5Z7_9PEZI</name>